<dbReference type="PANTHER" id="PTHR10555:SF170">
    <property type="entry name" value="FI18122P1"/>
    <property type="match status" value="1"/>
</dbReference>
<reference evidence="3" key="1">
    <citation type="submission" date="2021-01" db="EMBL/GenBank/DDBJ databases">
        <authorList>
            <consortium name="Genoscope - CEA"/>
            <person name="William W."/>
        </authorList>
    </citation>
    <scope>NUCLEOTIDE SEQUENCE</scope>
</reference>
<feature type="transmembrane region" description="Helical" evidence="1">
    <location>
        <begin position="193"/>
        <end position="211"/>
    </location>
</feature>
<keyword evidence="1" id="KW-0812">Transmembrane</keyword>
<protein>
    <recommendedName>
        <fullName evidence="2">PX domain-containing protein</fullName>
    </recommendedName>
</protein>
<dbReference type="EMBL" id="CAJJDO010000028">
    <property type="protein sequence ID" value="CAD8156100.1"/>
    <property type="molecule type" value="Genomic_DNA"/>
</dbReference>
<proteinExistence type="predicted"/>
<sequence>MEQITEEQKQAISKKNIFIFELLGTFFLVNEAYQVALGLFGCMLVFGRLSGGHFNPAITLAMALGGGIPYGTMFFYFLPQFLGAFGGAALSFLLLNMDKAPYIEDEPIKELAASLFGEMIGSTIFLIFTLICFVKETSLSQNRIATLVILSCIYYACREYTITSSNSLLNPAAALSLTVFDCLAKNWDQMINMWIYVGGPIGAAILATMFYSQLYHSISVEVSDPKVQSGLNKYTTYSVRGMDKNGQFDVIRRFSDFRLIRQFLITKWPGCYIPPLPPRKAIGNMDQKFIDDRMHSLQEWMRIMSQSKYFWYSEEFQLFIKANGDIEKALTQVPKLTYDEIINKYQDTFTDLSGREINRELIQKITDFHQFLKRVNPMVENFKQIAKNIAEARQNFQESMVNFLQNQLPSYEQQVLLEFSESQDKLVIQNIKNDEYPSQLLNNYLNLLQQNEFQSLYQEIKKESKQVKAFLETMIQREKYEQQKVVYEQKQKELQIQLQEVLAGKSSIKNIFSTSKKEDQIAKLQVQIDQVCKDIENMQFICDILTVLLGYIEIDKFKLEKQQNYYRMAKSLIQYEIQLSQVSEEFWERVQQNYNLL</sequence>
<dbReference type="Pfam" id="PF00787">
    <property type="entry name" value="PX"/>
    <property type="match status" value="1"/>
</dbReference>
<feature type="domain" description="PX" evidence="2">
    <location>
        <begin position="215"/>
        <end position="327"/>
    </location>
</feature>
<evidence type="ECO:0000313" key="3">
    <source>
        <dbReference type="EMBL" id="CAD8156100.1"/>
    </source>
</evidence>
<dbReference type="Proteomes" id="UP000689195">
    <property type="component" value="Unassembled WGS sequence"/>
</dbReference>
<dbReference type="CDD" id="cd06093">
    <property type="entry name" value="PX_domain"/>
    <property type="match status" value="1"/>
</dbReference>
<dbReference type="InterPro" id="IPR000425">
    <property type="entry name" value="MIP"/>
</dbReference>
<accession>A0A8S1TV34</accession>
<dbReference type="Pfam" id="PF00230">
    <property type="entry name" value="MIP"/>
    <property type="match status" value="1"/>
</dbReference>
<dbReference type="GO" id="GO:0015267">
    <property type="term" value="F:channel activity"/>
    <property type="evidence" value="ECO:0007669"/>
    <property type="project" value="InterPro"/>
</dbReference>
<dbReference type="InterPro" id="IPR001683">
    <property type="entry name" value="PX_dom"/>
</dbReference>
<dbReference type="PROSITE" id="PS00221">
    <property type="entry name" value="MIP"/>
    <property type="match status" value="1"/>
</dbReference>
<dbReference type="InterPro" id="IPR022357">
    <property type="entry name" value="MIP_CS"/>
</dbReference>
<feature type="transmembrane region" description="Helical" evidence="1">
    <location>
        <begin position="115"/>
        <end position="134"/>
    </location>
</feature>
<comment type="caution">
    <text evidence="3">The sequence shown here is derived from an EMBL/GenBank/DDBJ whole genome shotgun (WGS) entry which is preliminary data.</text>
</comment>
<dbReference type="SMART" id="SM00312">
    <property type="entry name" value="PX"/>
    <property type="match status" value="1"/>
</dbReference>
<dbReference type="GO" id="GO:0035091">
    <property type="term" value="F:phosphatidylinositol binding"/>
    <property type="evidence" value="ECO:0007669"/>
    <property type="project" value="InterPro"/>
</dbReference>
<evidence type="ECO:0000259" key="2">
    <source>
        <dbReference type="PROSITE" id="PS50195"/>
    </source>
</evidence>
<feature type="transmembrane region" description="Helical" evidence="1">
    <location>
        <begin position="70"/>
        <end position="95"/>
    </location>
</feature>
<keyword evidence="1" id="KW-0472">Membrane</keyword>
<evidence type="ECO:0000313" key="4">
    <source>
        <dbReference type="Proteomes" id="UP000689195"/>
    </source>
</evidence>
<keyword evidence="4" id="KW-1185">Reference proteome</keyword>
<name>A0A8S1TV34_9CILI</name>
<dbReference type="GO" id="GO:0016020">
    <property type="term" value="C:membrane"/>
    <property type="evidence" value="ECO:0007669"/>
    <property type="project" value="InterPro"/>
</dbReference>
<organism evidence="3 4">
    <name type="scientific">Paramecium pentaurelia</name>
    <dbReference type="NCBI Taxonomy" id="43138"/>
    <lineage>
        <taxon>Eukaryota</taxon>
        <taxon>Sar</taxon>
        <taxon>Alveolata</taxon>
        <taxon>Ciliophora</taxon>
        <taxon>Intramacronucleata</taxon>
        <taxon>Oligohymenophorea</taxon>
        <taxon>Peniculida</taxon>
        <taxon>Parameciidae</taxon>
        <taxon>Paramecium</taxon>
    </lineage>
</organism>
<evidence type="ECO:0000256" key="1">
    <source>
        <dbReference type="SAM" id="Phobius"/>
    </source>
</evidence>
<dbReference type="OrthoDB" id="3222at2759"/>
<keyword evidence="1" id="KW-1133">Transmembrane helix</keyword>
<dbReference type="GO" id="GO:0005768">
    <property type="term" value="C:endosome"/>
    <property type="evidence" value="ECO:0007669"/>
    <property type="project" value="TreeGrafter"/>
</dbReference>
<dbReference type="AlphaFoldDB" id="A0A8S1TV34"/>
<gene>
    <name evidence="3" type="ORF">PPENT_87.1.T0280130</name>
</gene>
<dbReference type="PANTHER" id="PTHR10555">
    <property type="entry name" value="SORTING NEXIN"/>
    <property type="match status" value="1"/>
</dbReference>
<dbReference type="PROSITE" id="PS50195">
    <property type="entry name" value="PX"/>
    <property type="match status" value="1"/>
</dbReference>